<evidence type="ECO:0000313" key="4">
    <source>
        <dbReference type="Proteomes" id="UP000618591"/>
    </source>
</evidence>
<dbReference type="InterPro" id="IPR042171">
    <property type="entry name" value="Acyl-CoA_hotdog"/>
</dbReference>
<proteinExistence type="predicted"/>
<dbReference type="InterPro" id="IPR049449">
    <property type="entry name" value="TesB_ACOT8-like_N"/>
</dbReference>
<dbReference type="Pfam" id="PF13622">
    <property type="entry name" value="4HBT_3"/>
    <property type="match status" value="1"/>
</dbReference>
<feature type="domain" description="Acyl-CoA thioesterase-like N-terminal HotDog" evidence="1">
    <location>
        <begin position="22"/>
        <end position="105"/>
    </location>
</feature>
<evidence type="ECO:0000313" key="3">
    <source>
        <dbReference type="EMBL" id="GGA53309.1"/>
    </source>
</evidence>
<feature type="domain" description="Acyl-CoA thioesterase-like C-terminal" evidence="2">
    <location>
        <begin position="137"/>
        <end position="255"/>
    </location>
</feature>
<keyword evidence="4" id="KW-1185">Reference proteome</keyword>
<organism evidence="3 4">
    <name type="scientific">Sphingomonas psychrolutea</name>
    <dbReference type="NCBI Taxonomy" id="1259676"/>
    <lineage>
        <taxon>Bacteria</taxon>
        <taxon>Pseudomonadati</taxon>
        <taxon>Pseudomonadota</taxon>
        <taxon>Alphaproteobacteria</taxon>
        <taxon>Sphingomonadales</taxon>
        <taxon>Sphingomonadaceae</taxon>
        <taxon>Sphingomonas</taxon>
    </lineage>
</organism>
<dbReference type="RefSeq" id="WP_188447892.1">
    <property type="nucleotide sequence ID" value="NZ_BMDW01000015.1"/>
</dbReference>
<gene>
    <name evidence="3" type="ORF">GCM10011395_24550</name>
</gene>
<evidence type="ECO:0000259" key="2">
    <source>
        <dbReference type="Pfam" id="PF20789"/>
    </source>
</evidence>
<evidence type="ECO:0000259" key="1">
    <source>
        <dbReference type="Pfam" id="PF13622"/>
    </source>
</evidence>
<dbReference type="InterPro" id="IPR049450">
    <property type="entry name" value="ACOT8-like_C"/>
</dbReference>
<name>A0ABQ1GZV2_9SPHN</name>
<protein>
    <submittedName>
        <fullName evidence="3">Acyl-CoA thioesterase</fullName>
    </submittedName>
</protein>
<dbReference type="Pfam" id="PF20789">
    <property type="entry name" value="4HBT_3C"/>
    <property type="match status" value="1"/>
</dbReference>
<sequence length="258" mass="27548">MTPIREILAKATPLESGFRAEIPGDWLQGRTAYGGLSSALALHAAQAIEPDLPPLRSAQVSFIGPLSGTVTVTATKLRRGRTAAFIQADIVSDAGLGFRAIFVFMAEQPSRVELAGRLDSSIAPPAPDATLYTGPDEFFTGNFNFLDMKDAAKGEAEWLRWARLRDYAGLDPMVEVLALADALPPAAFKLFGKDFVPLSSVTWIVNLLTPAPATTDGWWLLSAESQHAVNGGSSQTMMLWNADGVPIAQGMQSVAIFG</sequence>
<dbReference type="InterPro" id="IPR029069">
    <property type="entry name" value="HotDog_dom_sf"/>
</dbReference>
<dbReference type="Proteomes" id="UP000618591">
    <property type="component" value="Unassembled WGS sequence"/>
</dbReference>
<accession>A0ABQ1GZV2</accession>
<comment type="caution">
    <text evidence="3">The sequence shown here is derived from an EMBL/GenBank/DDBJ whole genome shotgun (WGS) entry which is preliminary data.</text>
</comment>
<dbReference type="EMBL" id="BMDW01000015">
    <property type="protein sequence ID" value="GGA53309.1"/>
    <property type="molecule type" value="Genomic_DNA"/>
</dbReference>
<reference evidence="4" key="1">
    <citation type="journal article" date="2019" name="Int. J. Syst. Evol. Microbiol.">
        <title>The Global Catalogue of Microorganisms (GCM) 10K type strain sequencing project: providing services to taxonomists for standard genome sequencing and annotation.</title>
        <authorList>
            <consortium name="The Broad Institute Genomics Platform"/>
            <consortium name="The Broad Institute Genome Sequencing Center for Infectious Disease"/>
            <person name="Wu L."/>
            <person name="Ma J."/>
        </authorList>
    </citation>
    <scope>NUCLEOTIDE SEQUENCE [LARGE SCALE GENOMIC DNA]</scope>
    <source>
        <strain evidence="4">CGMCC 1.10106</strain>
    </source>
</reference>
<dbReference type="Gene3D" id="2.40.160.210">
    <property type="entry name" value="Acyl-CoA thioesterase, double hotdog domain"/>
    <property type="match status" value="1"/>
</dbReference>
<dbReference type="SUPFAM" id="SSF54637">
    <property type="entry name" value="Thioesterase/thiol ester dehydrase-isomerase"/>
    <property type="match status" value="2"/>
</dbReference>